<accession>A0A067YBR0</accession>
<dbReference type="CTD" id="4509"/>
<evidence type="ECO:0000313" key="2">
    <source>
        <dbReference type="EMBL" id="AGZ78475.1"/>
    </source>
</evidence>
<sequence length="52" mass="6034">MPHMSPIFWALIMVMTFSMILILLSMIYFSNSPSTPDSSKITKSSVSFNWMW</sequence>
<keyword evidence="2" id="KW-0496">Mitochondrion</keyword>
<reference evidence="2" key="1">
    <citation type="submission" date="2013-08" db="EMBL/GenBank/DDBJ databases">
        <authorList>
            <person name="Chan B.K.K."/>
        </authorList>
    </citation>
    <scope>NUCLEOTIDE SEQUENCE</scope>
</reference>
<dbReference type="GeneID" id="19907486"/>
<reference evidence="2" key="2">
    <citation type="journal article" date="2014" name="Mitochondrial DNA">
        <title>The complete mitochondrial genome of common fouling barnacle Amphibalanus amphitrite (Darwin, 1854) (Sessilia: Balanidae) reveals gene rearrangements compared to pancrustacean ground pattern.</title>
        <authorList>
            <person name="Shen X."/>
            <person name="Chan B.K."/>
            <person name="Tsang L.M."/>
        </authorList>
    </citation>
    <scope>NUCLEOTIDE SEQUENCE</scope>
</reference>
<keyword evidence="1" id="KW-1133">Transmembrane helix</keyword>
<keyword evidence="1" id="KW-0812">Transmembrane</keyword>
<proteinExistence type="predicted"/>
<dbReference type="AlphaFoldDB" id="A0A067YBR0"/>
<keyword evidence="1" id="KW-0472">Membrane</keyword>
<evidence type="ECO:0000256" key="1">
    <source>
        <dbReference type="SAM" id="Phobius"/>
    </source>
</evidence>
<protein>
    <submittedName>
        <fullName evidence="2">ATP synthase F0 subunit 8</fullName>
    </submittedName>
</protein>
<gene>
    <name evidence="2" type="primary">ATP8</name>
</gene>
<dbReference type="EMBL" id="KF588709">
    <property type="protein sequence ID" value="AGZ78475.1"/>
    <property type="molecule type" value="Genomic_DNA"/>
</dbReference>
<geneLocation type="mitochondrion" evidence="2"/>
<feature type="transmembrane region" description="Helical" evidence="1">
    <location>
        <begin position="7"/>
        <end position="29"/>
    </location>
</feature>
<dbReference type="RefSeq" id="YP_009047705.1">
    <property type="nucleotide sequence ID" value="NC_024525.1"/>
</dbReference>
<organism evidence="2">
    <name type="scientific">Amphibalanus amphitrite</name>
    <name type="common">Striped barnacle</name>
    <name type="synonym">Balanus amphitrite</name>
    <dbReference type="NCBI Taxonomy" id="1232801"/>
    <lineage>
        <taxon>Eukaryota</taxon>
        <taxon>Metazoa</taxon>
        <taxon>Ecdysozoa</taxon>
        <taxon>Arthropoda</taxon>
        <taxon>Crustacea</taxon>
        <taxon>Multicrustacea</taxon>
        <taxon>Cirripedia</taxon>
        <taxon>Thoracica</taxon>
        <taxon>Thoracicalcarea</taxon>
        <taxon>Balanomorpha</taxon>
        <taxon>Balanoidea</taxon>
        <taxon>Balanidae</taxon>
        <taxon>Amphibalaninae</taxon>
        <taxon>Amphibalanus</taxon>
    </lineage>
</organism>
<name>A0A067YBR0_AMPAM</name>